<keyword evidence="4" id="KW-0560">Oxidoreductase</keyword>
<dbReference type="SUPFAM" id="SSF51905">
    <property type="entry name" value="FAD/NAD(P)-binding domain"/>
    <property type="match status" value="3"/>
</dbReference>
<dbReference type="EMBL" id="CAOQHR010000005">
    <property type="protein sequence ID" value="CAI6335336.1"/>
    <property type="molecule type" value="Genomic_DNA"/>
</dbReference>
<organism evidence="5 6">
    <name type="scientific">Periconia digitata</name>
    <dbReference type="NCBI Taxonomy" id="1303443"/>
    <lineage>
        <taxon>Eukaryota</taxon>
        <taxon>Fungi</taxon>
        <taxon>Dikarya</taxon>
        <taxon>Ascomycota</taxon>
        <taxon>Pezizomycotina</taxon>
        <taxon>Dothideomycetes</taxon>
        <taxon>Pleosporomycetidae</taxon>
        <taxon>Pleosporales</taxon>
        <taxon>Massarineae</taxon>
        <taxon>Periconiaceae</taxon>
        <taxon>Periconia</taxon>
    </lineage>
</organism>
<dbReference type="InterPro" id="IPR020946">
    <property type="entry name" value="Flavin_mOase-like"/>
</dbReference>
<dbReference type="PANTHER" id="PTHR42877">
    <property type="entry name" value="L-ORNITHINE N(5)-MONOOXYGENASE-RELATED"/>
    <property type="match status" value="1"/>
</dbReference>
<evidence type="ECO:0000256" key="1">
    <source>
        <dbReference type="ARBA" id="ARBA00010139"/>
    </source>
</evidence>
<comment type="caution">
    <text evidence="5">The sequence shown here is derived from an EMBL/GenBank/DDBJ whole genome shotgun (WGS) entry which is preliminary data.</text>
</comment>
<dbReference type="Proteomes" id="UP001152607">
    <property type="component" value="Unassembled WGS sequence"/>
</dbReference>
<dbReference type="GO" id="GO:0050661">
    <property type="term" value="F:NADP binding"/>
    <property type="evidence" value="ECO:0007669"/>
    <property type="project" value="InterPro"/>
</dbReference>
<dbReference type="GO" id="GO:0050660">
    <property type="term" value="F:flavin adenine dinucleotide binding"/>
    <property type="evidence" value="ECO:0007669"/>
    <property type="project" value="InterPro"/>
</dbReference>
<keyword evidence="2" id="KW-0285">Flavoprotein</keyword>
<dbReference type="Pfam" id="PF00743">
    <property type="entry name" value="FMO-like"/>
    <property type="match status" value="1"/>
</dbReference>
<dbReference type="Gene3D" id="3.50.50.60">
    <property type="entry name" value="FAD/NAD(P)-binding domain"/>
    <property type="match status" value="2"/>
</dbReference>
<evidence type="ECO:0000256" key="2">
    <source>
        <dbReference type="ARBA" id="ARBA00022630"/>
    </source>
</evidence>
<keyword evidence="6" id="KW-1185">Reference proteome</keyword>
<reference evidence="5" key="1">
    <citation type="submission" date="2023-01" db="EMBL/GenBank/DDBJ databases">
        <authorList>
            <person name="Van Ghelder C."/>
            <person name="Rancurel C."/>
        </authorList>
    </citation>
    <scope>NUCLEOTIDE SEQUENCE</scope>
    <source>
        <strain evidence="5">CNCM I-4278</strain>
    </source>
</reference>
<evidence type="ECO:0008006" key="7">
    <source>
        <dbReference type="Google" id="ProtNLM"/>
    </source>
</evidence>
<protein>
    <recommendedName>
        <fullName evidence="7">Flavin-containing monooxygenase</fullName>
    </recommendedName>
</protein>
<evidence type="ECO:0000256" key="4">
    <source>
        <dbReference type="ARBA" id="ARBA00023002"/>
    </source>
</evidence>
<comment type="similarity">
    <text evidence="1">Belongs to the FAD-binding monooxygenase family.</text>
</comment>
<dbReference type="PANTHER" id="PTHR42877:SF8">
    <property type="entry name" value="MONOOXYGENASE"/>
    <property type="match status" value="1"/>
</dbReference>
<dbReference type="AlphaFoldDB" id="A0A9W4UI65"/>
<evidence type="ECO:0000256" key="3">
    <source>
        <dbReference type="ARBA" id="ARBA00022827"/>
    </source>
</evidence>
<dbReference type="GO" id="GO:0004499">
    <property type="term" value="F:N,N-dimethylaniline monooxygenase activity"/>
    <property type="evidence" value="ECO:0007669"/>
    <property type="project" value="InterPro"/>
</dbReference>
<dbReference type="InterPro" id="IPR036188">
    <property type="entry name" value="FAD/NAD-bd_sf"/>
</dbReference>
<accession>A0A9W4UI65</accession>
<evidence type="ECO:0000313" key="5">
    <source>
        <dbReference type="EMBL" id="CAI6335336.1"/>
    </source>
</evidence>
<keyword evidence="3" id="KW-0274">FAD</keyword>
<dbReference type="InterPro" id="IPR051209">
    <property type="entry name" value="FAD-bind_Monooxygenase_sf"/>
</dbReference>
<gene>
    <name evidence="5" type="ORF">PDIGIT_LOCUS8416</name>
</gene>
<name>A0A9W4UI65_9PLEO</name>
<dbReference type="OrthoDB" id="74360at2759"/>
<sequence length="597" mass="66858">MEPLVSESIYAEGSVKVICIGAGASGLLMAYKLNKHCSNFNLTIYEKNDDLAGTWHENRYPGCACDVPAHNYTYSFEPKTDWTSVYASSTEIKQYFVNFCDKYRLRQHIKLSHCIQNAEWIDSDGEWEVEVSDLNSEKTFKDRCHILIHACGYLNKPAFPNIPGRDKFKGSLVHSAAWDKSVELSGKKVALLGSGSSALQILPAIQPTVKSVVNFVRSPIWVLPTISAGSSKTFTKADMEEFRENPDKHIALRMYNESVMNSIFCMYLAGSKLQVEFKEILKRSMKDALQNEDLEAALVPNWDVGCRRLAPDTGYLGSIVQPNVHTIKAGVSAFYSEGCIDDLGDRHEVDVIICATGFDTSYVPRFPIIGNQGLNLQNAWEEAPTSYMGVGIARFPNFMTLLGPYSPVANGPTVASMEAQADYIVRMIDRYQTEPIHSFHPTPAAEADFMEHVKGFMKKTVYTDNCRSGHKNHTVAGRVPTLWPGSALHYLQAMQEIRTEDWQFSYTKNRFSFLGNGVSHAEFDPTSDLAYYIREYDDGPPLSRKGRMKKAMHAGSQPSRLLHSIHKPGVVNLAPCVRKGRPVPRRNMLVSFDSSQE</sequence>
<proteinExistence type="inferred from homology"/>
<evidence type="ECO:0000313" key="6">
    <source>
        <dbReference type="Proteomes" id="UP001152607"/>
    </source>
</evidence>